<keyword evidence="17" id="KW-1185">Reference proteome</keyword>
<evidence type="ECO:0000256" key="11">
    <source>
        <dbReference type="ARBA" id="ARBA00049226"/>
    </source>
</evidence>
<keyword evidence="7" id="KW-0862">Zinc</keyword>
<protein>
    <recommendedName>
        <fullName evidence="4">cinnamyl-alcohol dehydrogenase</fullName>
        <ecNumber evidence="4">1.1.1.195</ecNumber>
    </recommendedName>
</protein>
<feature type="domain" description="Alcohol dehydrogenase-like C-terminal" evidence="14">
    <location>
        <begin position="135"/>
        <end position="258"/>
    </location>
</feature>
<dbReference type="InterPro" id="IPR011032">
    <property type="entry name" value="GroES-like_sf"/>
</dbReference>
<evidence type="ECO:0000256" key="8">
    <source>
        <dbReference type="ARBA" id="ARBA00023002"/>
    </source>
</evidence>
<evidence type="ECO:0000256" key="12">
    <source>
        <dbReference type="ARBA" id="ARBA00049311"/>
    </source>
</evidence>
<dbReference type="AlphaFoldDB" id="A0A5P1EXA7"/>
<evidence type="ECO:0000256" key="1">
    <source>
        <dbReference type="ARBA" id="ARBA00001947"/>
    </source>
</evidence>
<dbReference type="EC" id="1.1.1.195" evidence="4"/>
<keyword evidence="5" id="KW-0479">Metal-binding</keyword>
<dbReference type="OMA" id="GPAWFVF"/>
<dbReference type="Gene3D" id="3.90.180.10">
    <property type="entry name" value="Medium-chain alcohol dehydrogenases, catalytic domain"/>
    <property type="match status" value="2"/>
</dbReference>
<evidence type="ECO:0000256" key="2">
    <source>
        <dbReference type="ARBA" id="ARBA00004928"/>
    </source>
</evidence>
<comment type="catalytic activity">
    <reaction evidence="13">
        <text>(E)-cinnamyl alcohol + NADP(+) = (E)-cinnamaldehyde + NADPH + H(+)</text>
        <dbReference type="Rhea" id="RHEA:10392"/>
        <dbReference type="ChEBI" id="CHEBI:15378"/>
        <dbReference type="ChEBI" id="CHEBI:16731"/>
        <dbReference type="ChEBI" id="CHEBI:33227"/>
        <dbReference type="ChEBI" id="CHEBI:57783"/>
        <dbReference type="ChEBI" id="CHEBI:58349"/>
        <dbReference type="EC" id="1.1.1.195"/>
    </reaction>
    <physiologicalReaction direction="right-to-left" evidence="13">
        <dbReference type="Rhea" id="RHEA:10394"/>
    </physiologicalReaction>
</comment>
<evidence type="ECO:0000256" key="3">
    <source>
        <dbReference type="ARBA" id="ARBA00011738"/>
    </source>
</evidence>
<dbReference type="PANTHER" id="PTHR42683">
    <property type="entry name" value="ALDEHYDE REDUCTASE"/>
    <property type="match status" value="1"/>
</dbReference>
<dbReference type="InterPro" id="IPR036291">
    <property type="entry name" value="NAD(P)-bd_dom_sf"/>
</dbReference>
<dbReference type="InterPro" id="IPR047109">
    <property type="entry name" value="CAD-like"/>
</dbReference>
<comment type="cofactor">
    <cofactor evidence="1">
        <name>Zn(2+)</name>
        <dbReference type="ChEBI" id="CHEBI:29105"/>
    </cofactor>
</comment>
<dbReference type="Pfam" id="PF00107">
    <property type="entry name" value="ADH_zinc_N"/>
    <property type="match status" value="1"/>
</dbReference>
<dbReference type="FunFam" id="3.40.50.720:FF:000022">
    <property type="entry name" value="Cinnamyl alcohol dehydrogenase"/>
    <property type="match status" value="1"/>
</dbReference>
<organism evidence="16 17">
    <name type="scientific">Asparagus officinalis</name>
    <name type="common">Garden asparagus</name>
    <dbReference type="NCBI Taxonomy" id="4686"/>
    <lineage>
        <taxon>Eukaryota</taxon>
        <taxon>Viridiplantae</taxon>
        <taxon>Streptophyta</taxon>
        <taxon>Embryophyta</taxon>
        <taxon>Tracheophyta</taxon>
        <taxon>Spermatophyta</taxon>
        <taxon>Magnoliopsida</taxon>
        <taxon>Liliopsida</taxon>
        <taxon>Asparagales</taxon>
        <taxon>Asparagaceae</taxon>
        <taxon>Asparagoideae</taxon>
        <taxon>Asparagus</taxon>
    </lineage>
</organism>
<evidence type="ECO:0000256" key="13">
    <source>
        <dbReference type="ARBA" id="ARBA00049332"/>
    </source>
</evidence>
<evidence type="ECO:0000313" key="16">
    <source>
        <dbReference type="EMBL" id="ONK70696.1"/>
    </source>
</evidence>
<dbReference type="Gene3D" id="3.40.50.720">
    <property type="entry name" value="NAD(P)-binding Rossmann-like Domain"/>
    <property type="match status" value="1"/>
</dbReference>
<evidence type="ECO:0000256" key="10">
    <source>
        <dbReference type="ARBA" id="ARBA00048379"/>
    </source>
</evidence>
<comment type="catalytic activity">
    <reaction evidence="10">
        <text>(E)-sinapyl alcohol + NADP(+) = (E)-sinapaldehyde + NADPH + H(+)</text>
        <dbReference type="Rhea" id="RHEA:45704"/>
        <dbReference type="ChEBI" id="CHEBI:15378"/>
        <dbReference type="ChEBI" id="CHEBI:27949"/>
        <dbReference type="ChEBI" id="CHEBI:57783"/>
        <dbReference type="ChEBI" id="CHEBI:58349"/>
        <dbReference type="ChEBI" id="CHEBI:64557"/>
        <dbReference type="EC" id="1.1.1.195"/>
    </reaction>
    <physiologicalReaction direction="right-to-left" evidence="10">
        <dbReference type="Rhea" id="RHEA:45706"/>
    </physiologicalReaction>
</comment>
<comment type="catalytic activity">
    <reaction evidence="9">
        <text>(E)-4-coumaroyl alcohol + NADP(+) = (E)-4-coumaraldehyde + NADPH + H(+)</text>
        <dbReference type="Rhea" id="RHEA:45724"/>
        <dbReference type="ChEBI" id="CHEBI:15378"/>
        <dbReference type="ChEBI" id="CHEBI:28353"/>
        <dbReference type="ChEBI" id="CHEBI:57783"/>
        <dbReference type="ChEBI" id="CHEBI:58349"/>
        <dbReference type="ChEBI" id="CHEBI:64555"/>
        <dbReference type="EC" id="1.1.1.195"/>
    </reaction>
    <physiologicalReaction direction="right-to-left" evidence="9">
        <dbReference type="Rhea" id="RHEA:45726"/>
    </physiologicalReaction>
</comment>
<dbReference type="InterPro" id="IPR013154">
    <property type="entry name" value="ADH-like_N"/>
</dbReference>
<evidence type="ECO:0000256" key="4">
    <source>
        <dbReference type="ARBA" id="ARBA00013171"/>
    </source>
</evidence>
<comment type="catalytic activity">
    <reaction evidence="12">
        <text>(E)-coniferol + NADP(+) = (E)-coniferaldehyde + NADPH + H(+)</text>
        <dbReference type="Rhea" id="RHEA:22444"/>
        <dbReference type="ChEBI" id="CHEBI:15378"/>
        <dbReference type="ChEBI" id="CHEBI:16547"/>
        <dbReference type="ChEBI" id="CHEBI:17745"/>
        <dbReference type="ChEBI" id="CHEBI:57783"/>
        <dbReference type="ChEBI" id="CHEBI:58349"/>
        <dbReference type="EC" id="1.1.1.195"/>
    </reaction>
    <physiologicalReaction direction="right-to-left" evidence="12">
        <dbReference type="Rhea" id="RHEA:22446"/>
    </physiologicalReaction>
</comment>
<evidence type="ECO:0000256" key="9">
    <source>
        <dbReference type="ARBA" id="ARBA00047329"/>
    </source>
</evidence>
<keyword evidence="6" id="KW-0438">Lignin biosynthesis</keyword>
<dbReference type="GO" id="GO:0046872">
    <property type="term" value="F:metal ion binding"/>
    <property type="evidence" value="ECO:0007669"/>
    <property type="project" value="UniProtKB-KW"/>
</dbReference>
<dbReference type="SUPFAM" id="SSF51735">
    <property type="entry name" value="NAD(P)-binding Rossmann-fold domains"/>
    <property type="match status" value="1"/>
</dbReference>
<dbReference type="GO" id="GO:0045551">
    <property type="term" value="F:cinnamyl-alcohol dehydrogenase activity"/>
    <property type="evidence" value="ECO:0007669"/>
    <property type="project" value="UniProtKB-EC"/>
</dbReference>
<evidence type="ECO:0000259" key="14">
    <source>
        <dbReference type="Pfam" id="PF00107"/>
    </source>
</evidence>
<keyword evidence="8" id="KW-0560">Oxidoreductase</keyword>
<proteinExistence type="predicted"/>
<evidence type="ECO:0000256" key="5">
    <source>
        <dbReference type="ARBA" id="ARBA00022723"/>
    </source>
</evidence>
<sequence length="300" mass="32555">MGSTWRKAKVVLGLNLCVYVPRTMDEKDDDESPEVLRCGDGDDETLPLLLYNFSRHEIVGIVTEVGSDVTKFRVGDKAAVRCMVGGCDGCDDCKNGLESYCRDTIFTYGITVYSPLKYYGLDRPSLSVGVVGLGGLGHLAVKFLKAFGVKVTVISTSPRKEKEAREGLGADAFLVSRDSEQMKAAIGTMDGIIDTVSAVHPLQPLIDLLKNHGKLVMVGAPEKPLELQVFPLLVGRKLVGGSATGGMQETQEMIDFAAEHSITADTELIPMSYINTAIERLLKGDVKYRFVIDIANTMEA</sequence>
<evidence type="ECO:0000256" key="7">
    <source>
        <dbReference type="ARBA" id="ARBA00022833"/>
    </source>
</evidence>
<comment type="pathway">
    <text evidence="2">Aromatic compound metabolism; phenylpropanoid biosynthesis.</text>
</comment>
<evidence type="ECO:0000313" key="17">
    <source>
        <dbReference type="Proteomes" id="UP000243459"/>
    </source>
</evidence>
<evidence type="ECO:0000259" key="15">
    <source>
        <dbReference type="Pfam" id="PF08240"/>
    </source>
</evidence>
<dbReference type="Proteomes" id="UP000243459">
    <property type="component" value="Chromosome 4"/>
</dbReference>
<dbReference type="InterPro" id="IPR013149">
    <property type="entry name" value="ADH-like_C"/>
</dbReference>
<dbReference type="Pfam" id="PF08240">
    <property type="entry name" value="ADH_N"/>
    <property type="match status" value="1"/>
</dbReference>
<dbReference type="Gramene" id="ONK70696">
    <property type="protein sequence ID" value="ONK70696"/>
    <property type="gene ID" value="A4U43_C04F580"/>
</dbReference>
<feature type="domain" description="Alcohol dehydrogenase-like N-terminal" evidence="15">
    <location>
        <begin position="56"/>
        <end position="108"/>
    </location>
</feature>
<dbReference type="SUPFAM" id="SSF50129">
    <property type="entry name" value="GroES-like"/>
    <property type="match status" value="1"/>
</dbReference>
<name>A0A5P1EXA7_ASPOF</name>
<dbReference type="EMBL" id="CM007384">
    <property type="protein sequence ID" value="ONK70696.1"/>
    <property type="molecule type" value="Genomic_DNA"/>
</dbReference>
<dbReference type="GO" id="GO:0009809">
    <property type="term" value="P:lignin biosynthetic process"/>
    <property type="evidence" value="ECO:0007669"/>
    <property type="project" value="UniProtKB-KW"/>
</dbReference>
<comment type="catalytic activity">
    <reaction evidence="11">
        <text>(E)-caffeyl alcohol + NADP(+) = (E)-caffeyl aldehyde + NADPH + H(+)</text>
        <dbReference type="Rhea" id="RHEA:45728"/>
        <dbReference type="ChEBI" id="CHEBI:15378"/>
        <dbReference type="ChEBI" id="CHEBI:28323"/>
        <dbReference type="ChEBI" id="CHEBI:31334"/>
        <dbReference type="ChEBI" id="CHEBI:57783"/>
        <dbReference type="ChEBI" id="CHEBI:58349"/>
    </reaction>
    <physiologicalReaction direction="right-to-left" evidence="11">
        <dbReference type="Rhea" id="RHEA:45730"/>
    </physiologicalReaction>
</comment>
<reference evidence="17" key="1">
    <citation type="journal article" date="2017" name="Nat. Commun.">
        <title>The asparagus genome sheds light on the origin and evolution of a young Y chromosome.</title>
        <authorList>
            <person name="Harkess A."/>
            <person name="Zhou J."/>
            <person name="Xu C."/>
            <person name="Bowers J.E."/>
            <person name="Van der Hulst R."/>
            <person name="Ayyampalayam S."/>
            <person name="Mercati F."/>
            <person name="Riccardi P."/>
            <person name="McKain M.R."/>
            <person name="Kakrana A."/>
            <person name="Tang H."/>
            <person name="Ray J."/>
            <person name="Groenendijk J."/>
            <person name="Arikit S."/>
            <person name="Mathioni S.M."/>
            <person name="Nakano M."/>
            <person name="Shan H."/>
            <person name="Telgmann-Rauber A."/>
            <person name="Kanno A."/>
            <person name="Yue Z."/>
            <person name="Chen H."/>
            <person name="Li W."/>
            <person name="Chen Y."/>
            <person name="Xu X."/>
            <person name="Zhang Y."/>
            <person name="Luo S."/>
            <person name="Chen H."/>
            <person name="Gao J."/>
            <person name="Mao Z."/>
            <person name="Pires J.C."/>
            <person name="Luo M."/>
            <person name="Kudrna D."/>
            <person name="Wing R.A."/>
            <person name="Meyers B.C."/>
            <person name="Yi K."/>
            <person name="Kong H."/>
            <person name="Lavrijsen P."/>
            <person name="Sunseri F."/>
            <person name="Falavigna A."/>
            <person name="Ye Y."/>
            <person name="Leebens-Mack J.H."/>
            <person name="Chen G."/>
        </authorList>
    </citation>
    <scope>NUCLEOTIDE SEQUENCE [LARGE SCALE GENOMIC DNA]</scope>
    <source>
        <strain evidence="17">cv. DH0086</strain>
    </source>
</reference>
<gene>
    <name evidence="16" type="ORF">A4U43_C04F580</name>
</gene>
<dbReference type="CDD" id="cd05283">
    <property type="entry name" value="CAD1"/>
    <property type="match status" value="1"/>
</dbReference>
<accession>A0A5P1EXA7</accession>
<evidence type="ECO:0000256" key="6">
    <source>
        <dbReference type="ARBA" id="ARBA00022733"/>
    </source>
</evidence>
<comment type="subunit">
    <text evidence="3">Homodimer.</text>
</comment>